<feature type="transmembrane region" description="Helical" evidence="1">
    <location>
        <begin position="47"/>
        <end position="64"/>
    </location>
</feature>
<organism evidence="2 3">
    <name type="scientific">Streptomyces lavendofoliae</name>
    <dbReference type="NCBI Taxonomy" id="67314"/>
    <lineage>
        <taxon>Bacteria</taxon>
        <taxon>Bacillati</taxon>
        <taxon>Actinomycetota</taxon>
        <taxon>Actinomycetes</taxon>
        <taxon>Kitasatosporales</taxon>
        <taxon>Streptomycetaceae</taxon>
        <taxon>Streptomyces</taxon>
    </lineage>
</organism>
<keyword evidence="1" id="KW-0812">Transmembrane</keyword>
<dbReference type="AlphaFoldDB" id="A0A918I3E1"/>
<comment type="caution">
    <text evidence="2">The sequence shown here is derived from an EMBL/GenBank/DDBJ whole genome shotgun (WGS) entry which is preliminary data.</text>
</comment>
<reference evidence="2" key="1">
    <citation type="journal article" date="2014" name="Int. J. Syst. Evol. Microbiol.">
        <title>Complete genome sequence of Corynebacterium casei LMG S-19264T (=DSM 44701T), isolated from a smear-ripened cheese.</title>
        <authorList>
            <consortium name="US DOE Joint Genome Institute (JGI-PGF)"/>
            <person name="Walter F."/>
            <person name="Albersmeier A."/>
            <person name="Kalinowski J."/>
            <person name="Ruckert C."/>
        </authorList>
    </citation>
    <scope>NUCLEOTIDE SEQUENCE</scope>
    <source>
        <strain evidence="2">JCM 4391</strain>
    </source>
</reference>
<dbReference type="Proteomes" id="UP000636661">
    <property type="component" value="Unassembled WGS sequence"/>
</dbReference>
<evidence type="ECO:0000313" key="3">
    <source>
        <dbReference type="Proteomes" id="UP000636661"/>
    </source>
</evidence>
<keyword evidence="3" id="KW-1185">Reference proteome</keyword>
<dbReference type="EMBL" id="BMTP01000027">
    <property type="protein sequence ID" value="GGU66130.1"/>
    <property type="molecule type" value="Genomic_DNA"/>
</dbReference>
<evidence type="ECO:0000256" key="1">
    <source>
        <dbReference type="SAM" id="Phobius"/>
    </source>
</evidence>
<protein>
    <submittedName>
        <fullName evidence="2">Uncharacterized protein</fullName>
    </submittedName>
</protein>
<accession>A0A918I3E1</accession>
<keyword evidence="1" id="KW-1133">Transmembrane helix</keyword>
<gene>
    <name evidence="2" type="ORF">GCM10010274_63350</name>
</gene>
<feature type="transmembrane region" description="Helical" evidence="1">
    <location>
        <begin position="21"/>
        <end position="41"/>
    </location>
</feature>
<reference evidence="2" key="2">
    <citation type="submission" date="2020-09" db="EMBL/GenBank/DDBJ databases">
        <authorList>
            <person name="Sun Q."/>
            <person name="Ohkuma M."/>
        </authorList>
    </citation>
    <scope>NUCLEOTIDE SEQUENCE</scope>
    <source>
        <strain evidence="2">JCM 4391</strain>
    </source>
</reference>
<name>A0A918I3E1_9ACTN</name>
<keyword evidence="1" id="KW-0472">Membrane</keyword>
<sequence>MEGTFLITGEKTNGKALGQKAVFWCVIAVLTLDSPMDMGLIGAAQKVLLLLVTLALMAEVVMYINGKRKK</sequence>
<dbReference type="RefSeq" id="WP_189554708.1">
    <property type="nucleotide sequence ID" value="NZ_BMTP01000027.1"/>
</dbReference>
<proteinExistence type="predicted"/>
<evidence type="ECO:0000313" key="2">
    <source>
        <dbReference type="EMBL" id="GGU66130.1"/>
    </source>
</evidence>